<dbReference type="Proteomes" id="UP000199032">
    <property type="component" value="Unassembled WGS sequence"/>
</dbReference>
<dbReference type="InterPro" id="IPR024704">
    <property type="entry name" value="SMC"/>
</dbReference>
<feature type="coiled-coil region" evidence="6">
    <location>
        <begin position="843"/>
        <end position="877"/>
    </location>
</feature>
<dbReference type="SUPFAM" id="SSF75553">
    <property type="entry name" value="Smc hinge domain"/>
    <property type="match status" value="1"/>
</dbReference>
<evidence type="ECO:0000256" key="4">
    <source>
        <dbReference type="ARBA" id="ARBA00023054"/>
    </source>
</evidence>
<dbReference type="GO" id="GO:0006260">
    <property type="term" value="P:DNA replication"/>
    <property type="evidence" value="ECO:0007669"/>
    <property type="project" value="UniProtKB-UniRule"/>
</dbReference>
<feature type="coiled-coil region" evidence="6">
    <location>
        <begin position="178"/>
        <end position="268"/>
    </location>
</feature>
<feature type="coiled-coil region" evidence="6">
    <location>
        <begin position="371"/>
        <end position="482"/>
    </location>
</feature>
<dbReference type="InterPro" id="IPR010935">
    <property type="entry name" value="SMC_hinge"/>
</dbReference>
<organism evidence="8 9">
    <name type="scientific">Candidatus Nitrospira nitrosa</name>
    <dbReference type="NCBI Taxonomy" id="1742972"/>
    <lineage>
        <taxon>Bacteria</taxon>
        <taxon>Pseudomonadati</taxon>
        <taxon>Nitrospirota</taxon>
        <taxon>Nitrospiria</taxon>
        <taxon>Nitrospirales</taxon>
        <taxon>Nitrospiraceae</taxon>
        <taxon>Nitrospira</taxon>
    </lineage>
</organism>
<evidence type="ECO:0000256" key="1">
    <source>
        <dbReference type="ARBA" id="ARBA00022490"/>
    </source>
</evidence>
<comment type="domain">
    <text evidence="6">Contains large globular domains required for ATP hydrolysis at each terminus and a third globular domain forming a flexible hinge near the middle of the molecule. These domains are separated by coiled-coil structures.</text>
</comment>
<gene>
    <name evidence="6 8" type="primary">smc</name>
    <name evidence="8" type="ORF">COMA1_10246</name>
</gene>
<dbReference type="Gene3D" id="3.30.70.1620">
    <property type="match status" value="1"/>
</dbReference>
<dbReference type="OrthoDB" id="9808768at2"/>
<evidence type="ECO:0000256" key="3">
    <source>
        <dbReference type="ARBA" id="ARBA00022840"/>
    </source>
</evidence>
<dbReference type="InterPro" id="IPR027417">
    <property type="entry name" value="P-loop_NTPase"/>
</dbReference>
<dbReference type="CDD" id="cd03278">
    <property type="entry name" value="ABC_SMC_barmotin"/>
    <property type="match status" value="1"/>
</dbReference>
<name>A0A0S4L226_9BACT</name>
<dbReference type="Pfam" id="PF02463">
    <property type="entry name" value="SMC_N"/>
    <property type="match status" value="1"/>
</dbReference>
<reference evidence="8 9" key="1">
    <citation type="submission" date="2015-10" db="EMBL/GenBank/DDBJ databases">
        <authorList>
            <person name="Gilbert D.G."/>
        </authorList>
    </citation>
    <scope>NUCLEOTIDE SEQUENCE [LARGE SCALE GENOMIC DNA]</scope>
    <source>
        <strain evidence="8">COMA1</strain>
    </source>
</reference>
<dbReference type="InterPro" id="IPR036277">
    <property type="entry name" value="SMC_hinge_sf"/>
</dbReference>
<dbReference type="AlphaFoldDB" id="A0A0S4L226"/>
<dbReference type="GO" id="GO:0005524">
    <property type="term" value="F:ATP binding"/>
    <property type="evidence" value="ECO:0007669"/>
    <property type="project" value="UniProtKB-UniRule"/>
</dbReference>
<comment type="subunit">
    <text evidence="6">Homodimer.</text>
</comment>
<dbReference type="PANTHER" id="PTHR43977">
    <property type="entry name" value="STRUCTURAL MAINTENANCE OF CHROMOSOMES PROTEIN 3"/>
    <property type="match status" value="1"/>
</dbReference>
<evidence type="ECO:0000256" key="2">
    <source>
        <dbReference type="ARBA" id="ARBA00022741"/>
    </source>
</evidence>
<dbReference type="RefSeq" id="WP_090742602.1">
    <property type="nucleotide sequence ID" value="NZ_CZQA01000001.1"/>
</dbReference>
<dbReference type="PIRSF" id="PIRSF005719">
    <property type="entry name" value="SMC"/>
    <property type="match status" value="1"/>
</dbReference>
<feature type="binding site" evidence="6">
    <location>
        <begin position="31"/>
        <end position="38"/>
    </location>
    <ligand>
        <name>ATP</name>
        <dbReference type="ChEBI" id="CHEBI:30616"/>
    </ligand>
</feature>
<dbReference type="Pfam" id="PF06470">
    <property type="entry name" value="SMC_hinge"/>
    <property type="match status" value="1"/>
</dbReference>
<dbReference type="GO" id="GO:0007062">
    <property type="term" value="P:sister chromatid cohesion"/>
    <property type="evidence" value="ECO:0007669"/>
    <property type="project" value="InterPro"/>
</dbReference>
<protein>
    <recommendedName>
        <fullName evidence="6">Chromosome partition protein Smc</fullName>
    </recommendedName>
</protein>
<keyword evidence="2 6" id="KW-0547">Nucleotide-binding</keyword>
<dbReference type="InterPro" id="IPR003395">
    <property type="entry name" value="RecF/RecN/SMC_N"/>
</dbReference>
<proteinExistence type="inferred from homology"/>
<comment type="function">
    <text evidence="6">Required for chromosome condensation and partitioning.</text>
</comment>
<dbReference type="NCBIfam" id="TIGR02168">
    <property type="entry name" value="SMC_prok_B"/>
    <property type="match status" value="1"/>
</dbReference>
<comment type="subcellular location">
    <subcellularLocation>
        <location evidence="6">Cytoplasm</location>
    </subcellularLocation>
</comment>
<evidence type="ECO:0000256" key="5">
    <source>
        <dbReference type="ARBA" id="ARBA00023125"/>
    </source>
</evidence>
<dbReference type="Gene3D" id="3.40.50.300">
    <property type="entry name" value="P-loop containing nucleotide triphosphate hydrolases"/>
    <property type="match status" value="2"/>
</dbReference>
<feature type="coiled-coil region" evidence="6">
    <location>
        <begin position="696"/>
        <end position="772"/>
    </location>
</feature>
<evidence type="ECO:0000259" key="7">
    <source>
        <dbReference type="SMART" id="SM00968"/>
    </source>
</evidence>
<dbReference type="GO" id="GO:0005694">
    <property type="term" value="C:chromosome"/>
    <property type="evidence" value="ECO:0007669"/>
    <property type="project" value="InterPro"/>
</dbReference>
<evidence type="ECO:0000256" key="6">
    <source>
        <dbReference type="HAMAP-Rule" id="MF_01894"/>
    </source>
</evidence>
<dbReference type="SMART" id="SM00968">
    <property type="entry name" value="SMC_hinge"/>
    <property type="match status" value="1"/>
</dbReference>
<dbReference type="GO" id="GO:0007059">
    <property type="term" value="P:chromosome segregation"/>
    <property type="evidence" value="ECO:0007669"/>
    <property type="project" value="UniProtKB-UniRule"/>
</dbReference>
<dbReference type="Gene3D" id="1.20.1060.20">
    <property type="match status" value="1"/>
</dbReference>
<keyword evidence="9" id="KW-1185">Reference proteome</keyword>
<dbReference type="STRING" id="1742972.COMA1_10246"/>
<keyword evidence="3 6" id="KW-0067">ATP-binding</keyword>
<keyword evidence="4 6" id="KW-0175">Coiled coil</keyword>
<evidence type="ECO:0000313" key="8">
    <source>
        <dbReference type="EMBL" id="CUS31740.1"/>
    </source>
</evidence>
<dbReference type="GO" id="GO:0005737">
    <property type="term" value="C:cytoplasm"/>
    <property type="evidence" value="ECO:0007669"/>
    <property type="project" value="UniProtKB-SubCell"/>
</dbReference>
<dbReference type="HAMAP" id="MF_01894">
    <property type="entry name" value="Smc_prok"/>
    <property type="match status" value="1"/>
</dbReference>
<sequence length="1226" mass="137119">MHLKTMSMTGFKSFAEAKIEFPEGVTAIVGPNGSGKSNVVDSILWVLGEQSTKTLRSEKMEDVIFNGTELRKPLGMAEVSLVIGGLDPTMMKLDGSSSLPNELTEMQEMMITRRLYRNGESEYLLNKVHCRLKDIRSLLLDTRAGSKGHTVIAQGQIDQILNASPQDRRELIEETAGIIRYKKQKAEALRKLESTQQNLLRVRDIVAEVKKQLNSLERQARQARTYQVLQGEVREIEVTLLTKEFRTLRQALQEVESDVLNLDQQESEKAAEQARLTTDLEQARLDAITMSDTIAKIREELAGVEQQQAQALTAAEVERSRGQLFGQQQVQESAELEELGRAQGQVAETLQLIETSLRSVDEEMTLRVQALEELDQELMRLVGQRAAAVAEEERGRKDVLQLAVLVANTEQAISQLARKMEDLIGRGARLTGEREELGGQRATAIERHESLRNEYGEADRRVSELRAELRAVQEEAAQAAGSLQSLDQVILRRSEELAGVDSRLEALQSVVREEMGYGRQGTQQGPALKSCEGVRDAVAEWLVVPSGMERAVEAVLGERVRGWFVDEPSVGKRLIRFLQQETLGRGSFIPQRPRWDGASTPSWWATIAAEPGVVGRAVDLVQTDAAQTAARDVLFDRVVIIRSLDQALQLWERSEWGAPHGPILVTLDGEVVDASGIVTGGQVQSTPGLLERRREVIDLEAKRESFVTELDQSKQQRDMVVAQIQMLTQRDRQLGDALREAEMQNLSLRKDEEQLQHKLTDLDHRLQAVDAEIQEGLTERGRVEEESQSVQAQLGQWIAEKNGQDALVARVRERLGLLDQTMNQHQEHVTQAKLTVEGLRGKREHEQLNRVRVTQQIQEAEERRRTLGEHLNSLKGLIEQSREEQVRQETLCQDLGQNAGRIKGELIAAQERQAQHMTASQTLEAGLEEVRRGMSVVREARMTVEVRRAEVRLHLGTVEGTLTGTYQLDPLTLVDAPPQSVESAGEAEVAVPQETDERSDAELKEQLQKLRDRLDRMGPINLAAISEHQELEERHNFLSAQEQDLSNSIASLKEIIQRINRTTKEMFAATYDELQQKFTEVFGQFFPGGRAELQLVEELPLENGEPSGNQEPGIEIVAQPPGKRLKSITMLSGGEKTLTAMALLFASFLIRPTPFCLLDEIDAPLDEENIGRFTAVLKDLAQNAQFLVITHNKRTMSIADSLFGVTMEEPGVSKLVSVRLGDLQPA</sequence>
<feature type="domain" description="SMC hinge" evidence="7">
    <location>
        <begin position="532"/>
        <end position="651"/>
    </location>
</feature>
<dbReference type="GO" id="GO:0003677">
    <property type="term" value="F:DNA binding"/>
    <property type="evidence" value="ECO:0007669"/>
    <property type="project" value="UniProtKB-UniRule"/>
</dbReference>
<dbReference type="EMBL" id="CZQA01000001">
    <property type="protein sequence ID" value="CUS31740.1"/>
    <property type="molecule type" value="Genomic_DNA"/>
</dbReference>
<keyword evidence="1 6" id="KW-0963">Cytoplasm</keyword>
<evidence type="ECO:0000313" key="9">
    <source>
        <dbReference type="Proteomes" id="UP000199032"/>
    </source>
</evidence>
<dbReference type="InterPro" id="IPR011890">
    <property type="entry name" value="SMC_prok"/>
</dbReference>
<keyword evidence="5 6" id="KW-0238">DNA-binding</keyword>
<comment type="similarity">
    <text evidence="6">Belongs to the SMC family.</text>
</comment>
<dbReference type="SUPFAM" id="SSF52540">
    <property type="entry name" value="P-loop containing nucleoside triphosphate hydrolases"/>
    <property type="match status" value="1"/>
</dbReference>
<accession>A0A0S4L226</accession>
<dbReference type="GO" id="GO:0016887">
    <property type="term" value="F:ATP hydrolysis activity"/>
    <property type="evidence" value="ECO:0007669"/>
    <property type="project" value="InterPro"/>
</dbReference>
<dbReference type="GO" id="GO:0030261">
    <property type="term" value="P:chromosome condensation"/>
    <property type="evidence" value="ECO:0007669"/>
    <property type="project" value="InterPro"/>
</dbReference>